<keyword evidence="4 10" id="KW-0808">Transferase</keyword>
<dbReference type="GO" id="GO:0006546">
    <property type="term" value="P:glycine catabolic process"/>
    <property type="evidence" value="ECO:0007669"/>
    <property type="project" value="InterPro"/>
</dbReference>
<comment type="caution">
    <text evidence="10">The sequence shown here is derived from an EMBL/GenBank/DDBJ whole genome shotgun (WGS) entry which is preliminary data.</text>
</comment>
<dbReference type="FunFam" id="3.30.70.1400:FF:000001">
    <property type="entry name" value="Aminomethyltransferase"/>
    <property type="match status" value="1"/>
</dbReference>
<dbReference type="GO" id="GO:0032259">
    <property type="term" value="P:methylation"/>
    <property type="evidence" value="ECO:0007669"/>
    <property type="project" value="UniProtKB-KW"/>
</dbReference>
<dbReference type="GO" id="GO:0004047">
    <property type="term" value="F:aminomethyltransferase activity"/>
    <property type="evidence" value="ECO:0007669"/>
    <property type="project" value="UniProtKB-EC"/>
</dbReference>
<dbReference type="Gene3D" id="2.40.30.110">
    <property type="entry name" value="Aminomethyltransferase beta-barrel domains"/>
    <property type="match status" value="1"/>
</dbReference>
<dbReference type="InterPro" id="IPR006222">
    <property type="entry name" value="GCVT_N"/>
</dbReference>
<evidence type="ECO:0000259" key="8">
    <source>
        <dbReference type="Pfam" id="PF01571"/>
    </source>
</evidence>
<evidence type="ECO:0000259" key="9">
    <source>
        <dbReference type="Pfam" id="PF08669"/>
    </source>
</evidence>
<dbReference type="GO" id="GO:0008483">
    <property type="term" value="F:transaminase activity"/>
    <property type="evidence" value="ECO:0007669"/>
    <property type="project" value="UniProtKB-KW"/>
</dbReference>
<reference evidence="10 11" key="1">
    <citation type="submission" date="2017-08" db="EMBL/GenBank/DDBJ databases">
        <title>Infants hospitalized years apart are colonized by the same room-sourced microbial strains.</title>
        <authorList>
            <person name="Brooks B."/>
            <person name="Olm M.R."/>
            <person name="Firek B.A."/>
            <person name="Baker R."/>
            <person name="Thomas B.C."/>
            <person name="Morowitz M.J."/>
            <person name="Banfield J.F."/>
        </authorList>
    </citation>
    <scope>NUCLEOTIDE SEQUENCE [LARGE SCALE GENOMIC DNA]</scope>
    <source>
        <strain evidence="10">S2_018_000_R2_104</strain>
    </source>
</reference>
<dbReference type="GO" id="GO:0008168">
    <property type="term" value="F:methyltransferase activity"/>
    <property type="evidence" value="ECO:0007669"/>
    <property type="project" value="UniProtKB-KW"/>
</dbReference>
<dbReference type="Gene3D" id="3.30.1360.120">
    <property type="entry name" value="Probable tRNA modification gtpase trme, domain 1"/>
    <property type="match status" value="1"/>
</dbReference>
<dbReference type="Pfam" id="PF01571">
    <property type="entry name" value="GCV_T"/>
    <property type="match status" value="1"/>
</dbReference>
<dbReference type="SUPFAM" id="SSF103025">
    <property type="entry name" value="Folate-binding domain"/>
    <property type="match status" value="1"/>
</dbReference>
<dbReference type="EMBL" id="QFNK01000001">
    <property type="protein sequence ID" value="PZO89120.1"/>
    <property type="molecule type" value="Genomic_DNA"/>
</dbReference>
<dbReference type="GO" id="GO:0005960">
    <property type="term" value="C:glycine cleavage complex"/>
    <property type="evidence" value="ECO:0007669"/>
    <property type="project" value="InterPro"/>
</dbReference>
<dbReference type="InterPro" id="IPR013977">
    <property type="entry name" value="GcvT_C"/>
</dbReference>
<evidence type="ECO:0000256" key="2">
    <source>
        <dbReference type="ARBA" id="ARBA00012616"/>
    </source>
</evidence>
<protein>
    <recommendedName>
        <fullName evidence="2">aminomethyltransferase</fullName>
        <ecNumber evidence="2">2.1.2.10</ecNumber>
    </recommendedName>
    <alternativeName>
        <fullName evidence="5">Glycine cleavage system T protein</fullName>
    </alternativeName>
</protein>
<comment type="similarity">
    <text evidence="1">Belongs to the GcvT family.</text>
</comment>
<evidence type="ECO:0000256" key="3">
    <source>
        <dbReference type="ARBA" id="ARBA00022576"/>
    </source>
</evidence>
<dbReference type="InterPro" id="IPR028896">
    <property type="entry name" value="GcvT/YgfZ/DmdA"/>
</dbReference>
<dbReference type="PANTHER" id="PTHR43757">
    <property type="entry name" value="AMINOMETHYLTRANSFERASE"/>
    <property type="match status" value="1"/>
</dbReference>
<dbReference type="NCBIfam" id="NF001567">
    <property type="entry name" value="PRK00389.1"/>
    <property type="match status" value="1"/>
</dbReference>
<keyword evidence="3" id="KW-0032">Aminotransferase</keyword>
<dbReference type="Gene3D" id="4.10.1250.10">
    <property type="entry name" value="Aminomethyltransferase fragment"/>
    <property type="match status" value="1"/>
</dbReference>
<dbReference type="Gene3D" id="3.30.70.1400">
    <property type="entry name" value="Aminomethyltransferase beta-barrel domains"/>
    <property type="match status" value="1"/>
</dbReference>
<evidence type="ECO:0000313" key="10">
    <source>
        <dbReference type="EMBL" id="PZO89120.1"/>
    </source>
</evidence>
<evidence type="ECO:0000313" key="11">
    <source>
        <dbReference type="Proteomes" id="UP000249557"/>
    </source>
</evidence>
<dbReference type="PIRSF" id="PIRSF006487">
    <property type="entry name" value="GcvT"/>
    <property type="match status" value="1"/>
</dbReference>
<dbReference type="Pfam" id="PF08669">
    <property type="entry name" value="GCV_T_C"/>
    <property type="match status" value="1"/>
</dbReference>
<dbReference type="AlphaFoldDB" id="A0A2W5A3E5"/>
<dbReference type="Proteomes" id="UP000249557">
    <property type="component" value="Unassembled WGS sequence"/>
</dbReference>
<dbReference type="InterPro" id="IPR006223">
    <property type="entry name" value="GcvT"/>
</dbReference>
<evidence type="ECO:0000256" key="5">
    <source>
        <dbReference type="ARBA" id="ARBA00031395"/>
    </source>
</evidence>
<sequence length="358" mass="39255">MKTTPLHARHLELKARMAEFAGYDMPIQYESGVLAEHNWTREHCGLFDVSHMGQIVVEGDGAAAFWEKLTPSAIASQKHGIAKYTVLTNEHGGITDDLIVTRISDDKFFAVINAGCKDKDIAWLQQNLPQDATLTHLTDRALLALQGPKAEAVLREALEIDAANLGYMRIMEFGPCWVSRLGYTGEDGFEISMQADHAESAWNRLMAHPYVKPVGLAARDSLRLEMGYPLYGHDLDADTTPVEADLRWIIGKDRTGYVGAKTVRAQLQKGAPRLRTGFKLTGKGIAREGAELFTLSGEKLGDVTSGGFSPTLNEAIGQAYIDPKLGKTGDAVLVRVRGRDIEAVLAPFPFVPPKTKRN</sequence>
<gene>
    <name evidence="10" type="primary">gcvT</name>
    <name evidence="10" type="ORF">DI626_00200</name>
</gene>
<dbReference type="SUPFAM" id="SSF101790">
    <property type="entry name" value="Aminomethyltransferase beta-barrel domain"/>
    <property type="match status" value="1"/>
</dbReference>
<accession>A0A2W5A3E5</accession>
<feature type="binding site" evidence="7">
    <location>
        <position position="190"/>
    </location>
    <ligand>
        <name>substrate</name>
    </ligand>
</feature>
<proteinExistence type="inferred from homology"/>
<evidence type="ECO:0000256" key="6">
    <source>
        <dbReference type="ARBA" id="ARBA00047665"/>
    </source>
</evidence>
<feature type="domain" description="Aminomethyltransferase C-terminal" evidence="9">
    <location>
        <begin position="275"/>
        <end position="351"/>
    </location>
</feature>
<evidence type="ECO:0000256" key="7">
    <source>
        <dbReference type="PIRSR" id="PIRSR006487-1"/>
    </source>
</evidence>
<name>A0A2W5A3E5_9BACT</name>
<dbReference type="NCBIfam" id="TIGR00528">
    <property type="entry name" value="gcvT"/>
    <property type="match status" value="1"/>
</dbReference>
<dbReference type="InterPro" id="IPR029043">
    <property type="entry name" value="GcvT/YgfZ_C"/>
</dbReference>
<keyword evidence="10" id="KW-0489">Methyltransferase</keyword>
<dbReference type="EC" id="2.1.2.10" evidence="2"/>
<dbReference type="PANTHER" id="PTHR43757:SF2">
    <property type="entry name" value="AMINOMETHYLTRANSFERASE, MITOCHONDRIAL"/>
    <property type="match status" value="1"/>
</dbReference>
<dbReference type="InterPro" id="IPR027266">
    <property type="entry name" value="TrmE/GcvT-like"/>
</dbReference>
<evidence type="ECO:0000256" key="4">
    <source>
        <dbReference type="ARBA" id="ARBA00022679"/>
    </source>
</evidence>
<comment type="catalytic activity">
    <reaction evidence="6">
        <text>N(6)-[(R)-S(8)-aminomethyldihydrolipoyl]-L-lysyl-[protein] + (6S)-5,6,7,8-tetrahydrofolate = N(6)-[(R)-dihydrolipoyl]-L-lysyl-[protein] + (6R)-5,10-methylene-5,6,7,8-tetrahydrofolate + NH4(+)</text>
        <dbReference type="Rhea" id="RHEA:16945"/>
        <dbReference type="Rhea" id="RHEA-COMP:10475"/>
        <dbReference type="Rhea" id="RHEA-COMP:10492"/>
        <dbReference type="ChEBI" id="CHEBI:15636"/>
        <dbReference type="ChEBI" id="CHEBI:28938"/>
        <dbReference type="ChEBI" id="CHEBI:57453"/>
        <dbReference type="ChEBI" id="CHEBI:83100"/>
        <dbReference type="ChEBI" id="CHEBI:83143"/>
        <dbReference type="EC" id="2.1.2.10"/>
    </reaction>
</comment>
<organism evidence="10 11">
    <name type="scientific">Micavibrio aeruginosavorus</name>
    <dbReference type="NCBI Taxonomy" id="349221"/>
    <lineage>
        <taxon>Bacteria</taxon>
        <taxon>Pseudomonadati</taxon>
        <taxon>Bdellovibrionota</taxon>
        <taxon>Bdellovibrionia</taxon>
        <taxon>Bdellovibrionales</taxon>
        <taxon>Pseudobdellovibrionaceae</taxon>
        <taxon>Micavibrio</taxon>
    </lineage>
</organism>
<feature type="domain" description="GCVT N-terminal" evidence="8">
    <location>
        <begin position="6"/>
        <end position="253"/>
    </location>
</feature>
<evidence type="ECO:0000256" key="1">
    <source>
        <dbReference type="ARBA" id="ARBA00008609"/>
    </source>
</evidence>